<proteinExistence type="predicted"/>
<dbReference type="InterPro" id="IPR006311">
    <property type="entry name" value="TAT_signal"/>
</dbReference>
<dbReference type="Pfam" id="PF05787">
    <property type="entry name" value="PhoX"/>
    <property type="match status" value="1"/>
</dbReference>
<evidence type="ECO:0000313" key="2">
    <source>
        <dbReference type="EMBL" id="GAD57586.1"/>
    </source>
</evidence>
<reference evidence="2" key="1">
    <citation type="journal article" date="2013" name="Genome Announc.">
        <title>Draft Genome Sequence of Loktanella cinnabarina LL-001T, Isolated from Deep-Sea Floor Sediment.</title>
        <authorList>
            <person name="Nishi S."/>
            <person name="Tsubouchi T."/>
            <person name="Takaki Y."/>
            <person name="Koyanagi R."/>
            <person name="Satoh N."/>
            <person name="Maruyama T."/>
            <person name="Hatada Y."/>
        </authorList>
    </citation>
    <scope>NUCLEOTIDE SEQUENCE [LARGE SCALE GENOMIC DNA]</scope>
    <source>
        <strain evidence="2">LL-001</strain>
    </source>
</reference>
<sequence>MKFTIFDPLNRSQRFDAADDDGVNSSKAPTIGDVIAARMGRRDLMKGALGFTAIAATVSPMALAASRAYAQTEGSSFDFTEIEAGVSEDMVVAEGYDAEVLIRWGDPVLPGAPEFDVDNQTAEAQNQQFGYNSDFIGTVPHPEAPDDPDRLLLVNHHEYTNEELMFPGLGIQDDAEFAKMTQELVDIEKAAHGGSVIEIRRGEDGKWSVVRESTYNRRITAETPMKISGPAAGHARMQTNADPSGTEARGTFNNCAGGITPWGTWLMAEENFNGYFWSDQQEPPATETSDDPATILNARYGVPGKWYAWGKFDDRFNIDKEPNEPNRHGWIVEVNPADPNSTPVKRTALGRVKHEGAMPAVNGDGRVALFMGDDERFDYVYRFVTEAAYDEANPDPDILDRGTLSVARFDEDGSVTWLPLIHGEGPLTAENGFADQGDVLVQTRRAADFLEATPMDRPEDVEPNEQTGRIYVMLTNNTRRKPGDENAANPRAENAFGHIIEITAPEGDFAADTMSWEILVKCGDPSVEAVGATFSPATSENGWFGMPDNCAIDAAGRLWISTDGNSAEDTGRADGLWAMETDGEMRGTSKHFFRVPVGAEMCGPWFVNDDQTLFLAVQHPGDGSTFEDPSTRWPDFADGMPPRPAVVVIQKQGGGRIG</sequence>
<dbReference type="SUPFAM" id="SSF63829">
    <property type="entry name" value="Calcium-dependent phosphotriesterase"/>
    <property type="match status" value="1"/>
</dbReference>
<evidence type="ECO:0000313" key="3">
    <source>
        <dbReference type="Proteomes" id="UP000016566"/>
    </source>
</evidence>
<evidence type="ECO:0000256" key="1">
    <source>
        <dbReference type="SAM" id="MobiDB-lite"/>
    </source>
</evidence>
<dbReference type="RefSeq" id="WP_021695684.1">
    <property type="nucleotide sequence ID" value="NZ_BATB01000108.1"/>
</dbReference>
<feature type="region of interest" description="Disordered" evidence="1">
    <location>
        <begin position="227"/>
        <end position="249"/>
    </location>
</feature>
<dbReference type="PANTHER" id="PTHR35399">
    <property type="entry name" value="SLR8030 PROTEIN"/>
    <property type="match status" value="1"/>
</dbReference>
<name>U2YQ88_9RHOB</name>
<comment type="caution">
    <text evidence="2">The sequence shown here is derived from an EMBL/GenBank/DDBJ whole genome shotgun (WGS) entry which is preliminary data.</text>
</comment>
<dbReference type="AlphaFoldDB" id="U2YQ88"/>
<dbReference type="EMBL" id="BATB01000108">
    <property type="protein sequence ID" value="GAD57586.1"/>
    <property type="molecule type" value="Genomic_DNA"/>
</dbReference>
<accession>U2YQ88</accession>
<dbReference type="PROSITE" id="PS51318">
    <property type="entry name" value="TAT"/>
    <property type="match status" value="1"/>
</dbReference>
<dbReference type="eggNOG" id="COG3211">
    <property type="taxonomic scope" value="Bacteria"/>
</dbReference>
<gene>
    <name evidence="2" type="ORF">MBELCI_3638</name>
</gene>
<dbReference type="STRING" id="1337093.MBELCI_3638"/>
<protein>
    <submittedName>
        <fullName evidence="2">Putative phosphatase</fullName>
    </submittedName>
</protein>
<dbReference type="InterPro" id="IPR008557">
    <property type="entry name" value="PhoX"/>
</dbReference>
<dbReference type="PANTHER" id="PTHR35399:SF2">
    <property type="entry name" value="DUF839 DOMAIN-CONTAINING PROTEIN"/>
    <property type="match status" value="1"/>
</dbReference>
<keyword evidence="3" id="KW-1185">Reference proteome</keyword>
<organism evidence="2 3">
    <name type="scientific">Limimaricola cinnabarinus LL-001</name>
    <dbReference type="NCBI Taxonomy" id="1337093"/>
    <lineage>
        <taxon>Bacteria</taxon>
        <taxon>Pseudomonadati</taxon>
        <taxon>Pseudomonadota</taxon>
        <taxon>Alphaproteobacteria</taxon>
        <taxon>Rhodobacterales</taxon>
        <taxon>Paracoccaceae</taxon>
        <taxon>Limimaricola</taxon>
    </lineage>
</organism>
<dbReference type="Proteomes" id="UP000016566">
    <property type="component" value="Unassembled WGS sequence"/>
</dbReference>